<dbReference type="NCBIfam" id="TIGR00912">
    <property type="entry name" value="2A0309"/>
    <property type="match status" value="1"/>
</dbReference>
<dbReference type="OrthoDB" id="1675410at2"/>
<dbReference type="EMBL" id="FUWM01000009">
    <property type="protein sequence ID" value="SJZ58851.1"/>
    <property type="molecule type" value="Genomic_DNA"/>
</dbReference>
<keyword evidence="7 8" id="KW-0472">Membrane</keyword>
<comment type="similarity">
    <text evidence="2">Belongs to the amino acid-polyamine-organocation (APC) superfamily. Spore germination protein (SGP) (TC 2.A.3.9) family.</text>
</comment>
<evidence type="ECO:0000256" key="1">
    <source>
        <dbReference type="ARBA" id="ARBA00004141"/>
    </source>
</evidence>
<feature type="transmembrane region" description="Helical" evidence="8">
    <location>
        <begin position="147"/>
        <end position="167"/>
    </location>
</feature>
<feature type="transmembrane region" description="Helical" evidence="8">
    <location>
        <begin position="220"/>
        <end position="241"/>
    </location>
</feature>
<feature type="transmembrane region" description="Helical" evidence="8">
    <location>
        <begin position="12"/>
        <end position="35"/>
    </location>
</feature>
<evidence type="ECO:0000256" key="6">
    <source>
        <dbReference type="ARBA" id="ARBA00022989"/>
    </source>
</evidence>
<feature type="transmembrane region" description="Helical" evidence="8">
    <location>
        <begin position="338"/>
        <end position="357"/>
    </location>
</feature>
<dbReference type="GO" id="GO:0016020">
    <property type="term" value="C:membrane"/>
    <property type="evidence" value="ECO:0007669"/>
    <property type="project" value="UniProtKB-SubCell"/>
</dbReference>
<evidence type="ECO:0000256" key="4">
    <source>
        <dbReference type="ARBA" id="ARBA00022544"/>
    </source>
</evidence>
<dbReference type="STRING" id="142842.SAMN02745118_01269"/>
<evidence type="ECO:0000313" key="9">
    <source>
        <dbReference type="EMBL" id="SJZ58851.1"/>
    </source>
</evidence>
<protein>
    <submittedName>
        <fullName evidence="9">Spore germination protein KB</fullName>
    </submittedName>
</protein>
<feature type="transmembrane region" description="Helical" evidence="8">
    <location>
        <begin position="121"/>
        <end position="138"/>
    </location>
</feature>
<feature type="transmembrane region" description="Helical" evidence="8">
    <location>
        <begin position="187"/>
        <end position="208"/>
    </location>
</feature>
<evidence type="ECO:0000256" key="5">
    <source>
        <dbReference type="ARBA" id="ARBA00022692"/>
    </source>
</evidence>
<keyword evidence="10" id="KW-1185">Reference proteome</keyword>
<evidence type="ECO:0000256" key="8">
    <source>
        <dbReference type="SAM" id="Phobius"/>
    </source>
</evidence>
<evidence type="ECO:0000256" key="3">
    <source>
        <dbReference type="ARBA" id="ARBA00022448"/>
    </source>
</evidence>
<keyword evidence="4" id="KW-0309">Germination</keyword>
<accession>A0A1T4LW41</accession>
<comment type="subcellular location">
    <subcellularLocation>
        <location evidence="1">Membrane</location>
        <topology evidence="1">Multi-pass membrane protein</topology>
    </subcellularLocation>
</comment>
<organism evidence="9 10">
    <name type="scientific">Selenihalanaerobacter shriftii</name>
    <dbReference type="NCBI Taxonomy" id="142842"/>
    <lineage>
        <taxon>Bacteria</taxon>
        <taxon>Bacillati</taxon>
        <taxon>Bacillota</taxon>
        <taxon>Clostridia</taxon>
        <taxon>Halanaerobiales</taxon>
        <taxon>Halobacteroidaceae</taxon>
        <taxon>Selenihalanaerobacter</taxon>
    </lineage>
</organism>
<dbReference type="RefSeq" id="WP_078809753.1">
    <property type="nucleotide sequence ID" value="NZ_FUWM01000009.1"/>
</dbReference>
<evidence type="ECO:0000256" key="7">
    <source>
        <dbReference type="ARBA" id="ARBA00023136"/>
    </source>
</evidence>
<keyword evidence="6 8" id="KW-1133">Transmembrane helix</keyword>
<gene>
    <name evidence="9" type="ORF">SAMN02745118_01269</name>
</gene>
<name>A0A1T4LW41_9FIRM</name>
<dbReference type="AlphaFoldDB" id="A0A1T4LW41"/>
<proteinExistence type="inferred from homology"/>
<reference evidence="10" key="1">
    <citation type="submission" date="2017-02" db="EMBL/GenBank/DDBJ databases">
        <authorList>
            <person name="Varghese N."/>
            <person name="Submissions S."/>
        </authorList>
    </citation>
    <scope>NUCLEOTIDE SEQUENCE [LARGE SCALE GENOMIC DNA]</scope>
    <source>
        <strain evidence="10">ATCC BAA-73</strain>
    </source>
</reference>
<feature type="transmembrane region" description="Helical" evidence="8">
    <location>
        <begin position="41"/>
        <end position="61"/>
    </location>
</feature>
<evidence type="ECO:0000256" key="2">
    <source>
        <dbReference type="ARBA" id="ARBA00007998"/>
    </source>
</evidence>
<feature type="transmembrane region" description="Helical" evidence="8">
    <location>
        <begin position="306"/>
        <end position="326"/>
    </location>
</feature>
<evidence type="ECO:0000313" key="10">
    <source>
        <dbReference type="Proteomes" id="UP000190625"/>
    </source>
</evidence>
<dbReference type="PANTHER" id="PTHR34975">
    <property type="entry name" value="SPORE GERMINATION PROTEIN A2"/>
    <property type="match status" value="1"/>
</dbReference>
<feature type="transmembrane region" description="Helical" evidence="8">
    <location>
        <begin position="269"/>
        <end position="294"/>
    </location>
</feature>
<dbReference type="GO" id="GO:0009847">
    <property type="term" value="P:spore germination"/>
    <property type="evidence" value="ECO:0007669"/>
    <property type="project" value="InterPro"/>
</dbReference>
<dbReference type="Gene3D" id="1.20.1740.10">
    <property type="entry name" value="Amino acid/polyamine transporter I"/>
    <property type="match status" value="1"/>
</dbReference>
<keyword evidence="5 8" id="KW-0812">Transmembrane</keyword>
<dbReference type="InterPro" id="IPR004761">
    <property type="entry name" value="Spore_GerAB"/>
</dbReference>
<dbReference type="Proteomes" id="UP000190625">
    <property type="component" value="Unassembled WGS sequence"/>
</dbReference>
<sequence>MLEKGKVSGRQLEWLLIMSMLPTVMLILPSALAPYAKQDSWLAIIIIGIIGLLTGYIVVLLGNKFPNKTIIGYSPLIVGKFLSKIVSLIYILFFIHITAVIIREFGEVLNVTFLKNTPLEIILISTILVLASAVRNGIEVISRVNELILPVMIGIIIIIYFLILPDLNFAKLKPVLANGIMPILKGAYPTSLFLTETFVLITILPAINKSKEALSSTFKAVLIVTFLGLIMMVEIVALYGGDQSATLQYPMLSLVQYISLFGFVENIDALIVVMWIGGGFIKIAIFYYCLVINIAETFKLKSYKSVVLPTGIILITFSLMLFENITQLGTIVTEILPPYYLVLKIGIPLLLLMIATFRGSKESKHN</sequence>
<dbReference type="PANTHER" id="PTHR34975:SF2">
    <property type="entry name" value="SPORE GERMINATION PROTEIN A2"/>
    <property type="match status" value="1"/>
</dbReference>
<keyword evidence="3" id="KW-0813">Transport</keyword>
<dbReference type="Pfam" id="PF03845">
    <property type="entry name" value="Spore_permease"/>
    <property type="match status" value="1"/>
</dbReference>
<feature type="transmembrane region" description="Helical" evidence="8">
    <location>
        <begin position="81"/>
        <end position="101"/>
    </location>
</feature>